<dbReference type="SMART" id="SM00343">
    <property type="entry name" value="ZnF_C2HC"/>
    <property type="match status" value="1"/>
</dbReference>
<gene>
    <name evidence="4" type="ORF">DERYTH_LOCUS7992</name>
</gene>
<feature type="compositionally biased region" description="Polar residues" evidence="2">
    <location>
        <begin position="14"/>
        <end position="26"/>
    </location>
</feature>
<reference evidence="4" key="1">
    <citation type="submission" date="2021-06" db="EMBL/GenBank/DDBJ databases">
        <authorList>
            <person name="Kallberg Y."/>
            <person name="Tangrot J."/>
            <person name="Rosling A."/>
        </authorList>
    </citation>
    <scope>NUCLEOTIDE SEQUENCE</scope>
    <source>
        <strain evidence="4">MA453B</strain>
    </source>
</reference>
<keyword evidence="1" id="KW-0862">Zinc</keyword>
<proteinExistence type="predicted"/>
<dbReference type="AlphaFoldDB" id="A0A9N9GG92"/>
<name>A0A9N9GG92_9GLOM</name>
<feature type="region of interest" description="Disordered" evidence="2">
    <location>
        <begin position="1"/>
        <end position="26"/>
    </location>
</feature>
<dbReference type="GO" id="GO:0003676">
    <property type="term" value="F:nucleic acid binding"/>
    <property type="evidence" value="ECO:0007669"/>
    <property type="project" value="InterPro"/>
</dbReference>
<sequence>MDQTSKIKSDKANHYSQRTQKINNLQTEQPQKGKCYSCGQIGHFAKECPKRKGKEVYNRVQSTYRSYNGKQKKTYVKKYCLYCRKNNGYHTKTCPNNNANYYKGKRARGPTPIVHKYNNFKSNKGKGKPQYNNNNRNNGGRKPQNNTRKSFTKRRVNNYKEEKQPEKVYNSKRKEK</sequence>
<evidence type="ECO:0000313" key="4">
    <source>
        <dbReference type="EMBL" id="CAG8608131.1"/>
    </source>
</evidence>
<evidence type="ECO:0000256" key="2">
    <source>
        <dbReference type="SAM" id="MobiDB-lite"/>
    </source>
</evidence>
<feature type="domain" description="CCHC-type" evidence="3">
    <location>
        <begin position="34"/>
        <end position="50"/>
    </location>
</feature>
<accession>A0A9N9GG92</accession>
<dbReference type="SUPFAM" id="SSF57756">
    <property type="entry name" value="Retrovirus zinc finger-like domains"/>
    <property type="match status" value="1"/>
</dbReference>
<dbReference type="EMBL" id="CAJVPY010004025">
    <property type="protein sequence ID" value="CAG8608131.1"/>
    <property type="molecule type" value="Genomic_DNA"/>
</dbReference>
<evidence type="ECO:0000313" key="5">
    <source>
        <dbReference type="Proteomes" id="UP000789405"/>
    </source>
</evidence>
<dbReference type="InterPro" id="IPR001878">
    <property type="entry name" value="Znf_CCHC"/>
</dbReference>
<dbReference type="Gene3D" id="4.10.60.10">
    <property type="entry name" value="Zinc finger, CCHC-type"/>
    <property type="match status" value="1"/>
</dbReference>
<dbReference type="Pfam" id="PF00098">
    <property type="entry name" value="zf-CCHC"/>
    <property type="match status" value="1"/>
</dbReference>
<dbReference type="GO" id="GO:0008270">
    <property type="term" value="F:zinc ion binding"/>
    <property type="evidence" value="ECO:0007669"/>
    <property type="project" value="UniProtKB-KW"/>
</dbReference>
<keyword evidence="1" id="KW-0863">Zinc-finger</keyword>
<keyword evidence="1" id="KW-0479">Metal-binding</keyword>
<evidence type="ECO:0000259" key="3">
    <source>
        <dbReference type="PROSITE" id="PS50158"/>
    </source>
</evidence>
<feature type="compositionally biased region" description="Low complexity" evidence="2">
    <location>
        <begin position="128"/>
        <end position="146"/>
    </location>
</feature>
<dbReference type="InterPro" id="IPR036875">
    <property type="entry name" value="Znf_CCHC_sf"/>
</dbReference>
<feature type="compositionally biased region" description="Basic and acidic residues" evidence="2">
    <location>
        <begin position="1"/>
        <end position="13"/>
    </location>
</feature>
<dbReference type="OrthoDB" id="2492628at2759"/>
<organism evidence="4 5">
    <name type="scientific">Dentiscutata erythropus</name>
    <dbReference type="NCBI Taxonomy" id="1348616"/>
    <lineage>
        <taxon>Eukaryota</taxon>
        <taxon>Fungi</taxon>
        <taxon>Fungi incertae sedis</taxon>
        <taxon>Mucoromycota</taxon>
        <taxon>Glomeromycotina</taxon>
        <taxon>Glomeromycetes</taxon>
        <taxon>Diversisporales</taxon>
        <taxon>Gigasporaceae</taxon>
        <taxon>Dentiscutata</taxon>
    </lineage>
</organism>
<evidence type="ECO:0000256" key="1">
    <source>
        <dbReference type="PROSITE-ProRule" id="PRU00047"/>
    </source>
</evidence>
<dbReference type="Proteomes" id="UP000789405">
    <property type="component" value="Unassembled WGS sequence"/>
</dbReference>
<feature type="region of interest" description="Disordered" evidence="2">
    <location>
        <begin position="105"/>
        <end position="176"/>
    </location>
</feature>
<keyword evidence="5" id="KW-1185">Reference proteome</keyword>
<dbReference type="PROSITE" id="PS50158">
    <property type="entry name" value="ZF_CCHC"/>
    <property type="match status" value="1"/>
</dbReference>
<comment type="caution">
    <text evidence="4">The sequence shown here is derived from an EMBL/GenBank/DDBJ whole genome shotgun (WGS) entry which is preliminary data.</text>
</comment>
<protein>
    <submittedName>
        <fullName evidence="4">11816_t:CDS:1</fullName>
    </submittedName>
</protein>